<keyword evidence="9" id="KW-1185">Reference proteome</keyword>
<evidence type="ECO:0000313" key="9">
    <source>
        <dbReference type="Proteomes" id="UP000673975"/>
    </source>
</evidence>
<evidence type="ECO:0000313" key="8">
    <source>
        <dbReference type="EMBL" id="MBP3193271.1"/>
    </source>
</evidence>
<keyword evidence="4 7" id="KW-0489">Methyltransferase</keyword>
<dbReference type="Pfam" id="PF01135">
    <property type="entry name" value="PCMT"/>
    <property type="match status" value="1"/>
</dbReference>
<dbReference type="AlphaFoldDB" id="A0A8J7SBH9"/>
<dbReference type="FunFam" id="3.40.50.150:FF:000010">
    <property type="entry name" value="Protein-L-isoaspartate O-methyltransferase"/>
    <property type="match status" value="1"/>
</dbReference>
<comment type="function">
    <text evidence="7">Catalyzes the methyl esterification of L-isoaspartyl residues in peptides and proteins that result from spontaneous decomposition of normal L-aspartyl and L-asparaginyl residues. It plays a role in the repair and/or degradation of damaged proteins.</text>
</comment>
<dbReference type="NCBIfam" id="NF001453">
    <property type="entry name" value="PRK00312.1"/>
    <property type="match status" value="1"/>
</dbReference>
<keyword evidence="5 7" id="KW-0808">Transferase</keyword>
<dbReference type="GO" id="GO:0032259">
    <property type="term" value="P:methylation"/>
    <property type="evidence" value="ECO:0007669"/>
    <property type="project" value="UniProtKB-KW"/>
</dbReference>
<comment type="catalytic activity">
    <reaction evidence="7">
        <text>[protein]-L-isoaspartate + S-adenosyl-L-methionine = [protein]-L-isoaspartate alpha-methyl ester + S-adenosyl-L-homocysteine</text>
        <dbReference type="Rhea" id="RHEA:12705"/>
        <dbReference type="Rhea" id="RHEA-COMP:12143"/>
        <dbReference type="Rhea" id="RHEA-COMP:12144"/>
        <dbReference type="ChEBI" id="CHEBI:57856"/>
        <dbReference type="ChEBI" id="CHEBI:59789"/>
        <dbReference type="ChEBI" id="CHEBI:90596"/>
        <dbReference type="ChEBI" id="CHEBI:90598"/>
        <dbReference type="EC" id="2.1.1.77"/>
    </reaction>
</comment>
<dbReference type="PANTHER" id="PTHR11579">
    <property type="entry name" value="PROTEIN-L-ISOASPARTATE O-METHYLTRANSFERASE"/>
    <property type="match status" value="1"/>
</dbReference>
<evidence type="ECO:0000256" key="6">
    <source>
        <dbReference type="ARBA" id="ARBA00022691"/>
    </source>
</evidence>
<sequence length="282" mass="31208">MNNIPWKHAREIMNLTARRIAMPQGITKFKKAWAVPLCILMLVLVLPAGAGESLLSAQTSIAGERGSGADEDRFASQREQMVEQQIAGRGIDNSETLEAMRNVPRHLFVRSSDQRRAYSDGPMPIGHGQTISQPYIVAYMTQLIEPKPDMNVLEIGTGSGYQAAVLAEITDNVFTIEIIGDLAEWGGQNLQEAGYDHVQVKHADGYYGWEEHAPFDAIVVTAAADHIPSPLVEQLKDGGRMIIPVGSPFQTQNLMLVQKDGDDVRTRNLMPVRFVPFTREEE</sequence>
<comment type="subcellular location">
    <subcellularLocation>
        <location evidence="1 7">Cytoplasm</location>
    </subcellularLocation>
</comment>
<dbReference type="InterPro" id="IPR029063">
    <property type="entry name" value="SAM-dependent_MTases_sf"/>
</dbReference>
<keyword evidence="3 7" id="KW-0963">Cytoplasm</keyword>
<dbReference type="SUPFAM" id="SSF53335">
    <property type="entry name" value="S-adenosyl-L-methionine-dependent methyltransferases"/>
    <property type="match status" value="1"/>
</dbReference>
<gene>
    <name evidence="7" type="primary">pcm</name>
    <name evidence="8" type="ORF">NATSA_11390</name>
</gene>
<dbReference type="PANTHER" id="PTHR11579:SF0">
    <property type="entry name" value="PROTEIN-L-ISOASPARTATE(D-ASPARTATE) O-METHYLTRANSFERASE"/>
    <property type="match status" value="1"/>
</dbReference>
<dbReference type="NCBIfam" id="TIGR00080">
    <property type="entry name" value="pimt"/>
    <property type="match status" value="1"/>
</dbReference>
<dbReference type="GO" id="GO:0030091">
    <property type="term" value="P:protein repair"/>
    <property type="evidence" value="ECO:0007669"/>
    <property type="project" value="UniProtKB-UniRule"/>
</dbReference>
<feature type="active site" evidence="7">
    <location>
        <position position="132"/>
    </location>
</feature>
<accession>A0A8J7SBH9</accession>
<keyword evidence="6 7" id="KW-0949">S-adenosyl-L-methionine</keyword>
<dbReference type="HAMAP" id="MF_00090">
    <property type="entry name" value="PIMT"/>
    <property type="match status" value="1"/>
</dbReference>
<dbReference type="Proteomes" id="UP000673975">
    <property type="component" value="Unassembled WGS sequence"/>
</dbReference>
<evidence type="ECO:0000256" key="3">
    <source>
        <dbReference type="ARBA" id="ARBA00022490"/>
    </source>
</evidence>
<evidence type="ECO:0000256" key="4">
    <source>
        <dbReference type="ARBA" id="ARBA00022603"/>
    </source>
</evidence>
<comment type="caution">
    <text evidence="8">The sequence shown here is derived from an EMBL/GenBank/DDBJ whole genome shotgun (WGS) entry which is preliminary data.</text>
</comment>
<comment type="similarity">
    <text evidence="2 7">Belongs to the methyltransferase superfamily. L-isoaspartyl/D-aspartyl protein methyltransferase family.</text>
</comment>
<dbReference type="GO" id="GO:0005737">
    <property type="term" value="C:cytoplasm"/>
    <property type="evidence" value="ECO:0007669"/>
    <property type="project" value="UniProtKB-SubCell"/>
</dbReference>
<dbReference type="InterPro" id="IPR000682">
    <property type="entry name" value="PCMT"/>
</dbReference>
<dbReference type="EMBL" id="JAFIDN010000009">
    <property type="protein sequence ID" value="MBP3193271.1"/>
    <property type="molecule type" value="Genomic_DNA"/>
</dbReference>
<evidence type="ECO:0000256" key="7">
    <source>
        <dbReference type="HAMAP-Rule" id="MF_00090"/>
    </source>
</evidence>
<reference evidence="8" key="1">
    <citation type="submission" date="2021-02" db="EMBL/GenBank/DDBJ databases">
        <title>Natronogracilivirga saccharolytica gen. nov. sp. nov. a new anaerobic, haloalkiliphilic carbohydrate-fermenting bacterium from soda lake and proposing of Cyclonatronumiaceae fam. nov. in the phylum Balneolaeota.</title>
        <authorList>
            <person name="Zhilina T.N."/>
            <person name="Sorokin D.Y."/>
            <person name="Zavarzina D.G."/>
            <person name="Toshchakov S.V."/>
            <person name="Kublanov I.V."/>
        </authorList>
    </citation>
    <scope>NUCLEOTIDE SEQUENCE</scope>
    <source>
        <strain evidence="8">Z-1702</strain>
    </source>
</reference>
<dbReference type="CDD" id="cd02440">
    <property type="entry name" value="AdoMet_MTases"/>
    <property type="match status" value="1"/>
</dbReference>
<dbReference type="EC" id="2.1.1.77" evidence="7"/>
<evidence type="ECO:0000256" key="2">
    <source>
        <dbReference type="ARBA" id="ARBA00005369"/>
    </source>
</evidence>
<organism evidence="8 9">
    <name type="scientific">Natronogracilivirga saccharolytica</name>
    <dbReference type="NCBI Taxonomy" id="2812953"/>
    <lineage>
        <taxon>Bacteria</taxon>
        <taxon>Pseudomonadati</taxon>
        <taxon>Balneolota</taxon>
        <taxon>Balneolia</taxon>
        <taxon>Balneolales</taxon>
        <taxon>Cyclonatronaceae</taxon>
        <taxon>Natronogracilivirga</taxon>
    </lineage>
</organism>
<evidence type="ECO:0000256" key="5">
    <source>
        <dbReference type="ARBA" id="ARBA00022679"/>
    </source>
</evidence>
<dbReference type="RefSeq" id="WP_210512729.1">
    <property type="nucleotide sequence ID" value="NZ_JAFIDN010000009.1"/>
</dbReference>
<dbReference type="GO" id="GO:0004719">
    <property type="term" value="F:protein-L-isoaspartate (D-aspartate) O-methyltransferase activity"/>
    <property type="evidence" value="ECO:0007669"/>
    <property type="project" value="UniProtKB-UniRule"/>
</dbReference>
<evidence type="ECO:0000256" key="1">
    <source>
        <dbReference type="ARBA" id="ARBA00004496"/>
    </source>
</evidence>
<dbReference type="PROSITE" id="PS01279">
    <property type="entry name" value="PCMT"/>
    <property type="match status" value="1"/>
</dbReference>
<name>A0A8J7SBH9_9BACT</name>
<dbReference type="Gene3D" id="3.40.50.150">
    <property type="entry name" value="Vaccinia Virus protein VP39"/>
    <property type="match status" value="1"/>
</dbReference>
<proteinExistence type="inferred from homology"/>
<protein>
    <recommendedName>
        <fullName evidence="7">Protein-L-isoaspartate O-methyltransferase</fullName>
        <ecNumber evidence="7">2.1.1.77</ecNumber>
    </recommendedName>
    <alternativeName>
        <fullName evidence="7">L-isoaspartyl protein carboxyl methyltransferase</fullName>
    </alternativeName>
    <alternativeName>
        <fullName evidence="7">Protein L-isoaspartyl methyltransferase</fullName>
    </alternativeName>
    <alternativeName>
        <fullName evidence="7">Protein-beta-aspartate methyltransferase</fullName>
        <shortName evidence="7">PIMT</shortName>
    </alternativeName>
</protein>